<protein>
    <recommendedName>
        <fullName evidence="5">EB module</fullName>
    </recommendedName>
</protein>
<dbReference type="InterPro" id="IPR053014">
    <property type="entry name" value="Cuticle_assoc_divergent"/>
</dbReference>
<evidence type="ECO:0000256" key="2">
    <source>
        <dbReference type="SAM" id="SignalP"/>
    </source>
</evidence>
<dbReference type="Proteomes" id="UP001303046">
    <property type="component" value="Unassembled WGS sequence"/>
</dbReference>
<reference evidence="3 4" key="1">
    <citation type="submission" date="2023-08" db="EMBL/GenBank/DDBJ databases">
        <title>A Necator americanus chromosomal reference genome.</title>
        <authorList>
            <person name="Ilik V."/>
            <person name="Petrzelkova K.J."/>
            <person name="Pardy F."/>
            <person name="Fuh T."/>
            <person name="Niatou-Singa F.S."/>
            <person name="Gouil Q."/>
            <person name="Baker L."/>
            <person name="Ritchie M.E."/>
            <person name="Jex A.R."/>
            <person name="Gazzola D."/>
            <person name="Li H."/>
            <person name="Toshio Fujiwara R."/>
            <person name="Zhan B."/>
            <person name="Aroian R.V."/>
            <person name="Pafco B."/>
            <person name="Schwarz E.M."/>
        </authorList>
    </citation>
    <scope>NUCLEOTIDE SEQUENCE [LARGE SCALE GENOMIC DNA]</scope>
    <source>
        <strain evidence="3 4">Aroian</strain>
        <tissue evidence="3">Whole animal</tissue>
    </source>
</reference>
<feature type="chain" id="PRO_5045715224" description="EB module" evidence="2">
    <location>
        <begin position="16"/>
        <end position="1130"/>
    </location>
</feature>
<evidence type="ECO:0000313" key="3">
    <source>
        <dbReference type="EMBL" id="KAK6738170.1"/>
    </source>
</evidence>
<keyword evidence="2" id="KW-0732">Signal</keyword>
<comment type="caution">
    <text evidence="3">The sequence shown here is derived from an EMBL/GenBank/DDBJ whole genome shotgun (WGS) entry which is preliminary data.</text>
</comment>
<sequence>MKLLLLILICSGSYADEEIFSLPMISEGMEIMNQTFFEMEEDHERLCGVEGRLLKEKGNRLVQCTSDDDCLPPSQCHTTGYCCMIALNQEPPPVGCPIGTRPLVNSSGAELTCSSSVPDSCPGGALCYTDTLTNVKRCCGNDPGQGCPSGSRVLLTAHQKPQLCTPGRADAICPRGFLCQWSHLIDRYQCCEPDNGCPRHQTPQKTEFGIAISCSPGGAPCPDGGGCHFNFWTASYQCCKLDVADLCPVGQVPFLVQSNGEPKSCKNNFDCPSGYHCGENSVCCGTAGSCPADRQAAQDKYGRLTACTSRNGNTCPSGSECMDTSTVSQQLCCEQIEYTCPGYSTPYPSQRFPQKCNIMDTWACGDKQCMPSNIPNVHICCQSTIIRQRDFNPCPAGWMPNDNIVTFCTPSFQTSTCPGFSSCLRSSSIQQQFVCCVPTAAAISDRCIDPKATVEFIGDVERKCTPNTNSCSNGFSCQPSRKNGWLCCSIRAAAAQFTCPLPGQQPVRTTDGSNQFCSRPGQRDDCPQRALCLSSGNSPNLFICCYSAAFQVTPICPNNGVPQPAPFAENYKSCSMTSLDDCDSGFSCVRSANDYSVQMCCTVGLLQPQQPVCPSQATLLTERGRPVYCTLSQPLSCPKEYSCQQAVGTPGTFVCCSGSKTHVCPAPYSAAIDGEGNQIFCSPSNISDCPGGSSCLESTQDTSVHLCCRKDEAKDEPDRGSGPTGDEGDPQADGLTNFIILEREGYTCQWSATLAQYVCCGRTPVPAHCADGRSTYEQISGQTYSCNPLVFPSSCPIGYECDLSTVSGISVCCAIETTTTTTTSTTSLAPVLPPVTAPEPLYALQCPSGWNPYRNDLGFQPRSCSGLLDMSCPIGYSCSPSTVVGNFICCRLATSVRCLTGDTFLANTFPRLCNRFRSGECPRGYTCQQSSQPTISICCGTGLSVDRTLCYNGREPALLNGYVRSCPTEGSADGCPGGHTCQRASNGLLVCCSSSYSRSEIKPTTMEICPESRQPVFSPGTNEIVYCDQTAFTCSNKKACLPKVKSDRYVCCSDIPRCSVGTGEVGLGGALKKCINSVECSPGNVCRPSNVDGVHLCCSSGAIPAGEVVDTLSKVSVANVDDEDWVVIEG</sequence>
<evidence type="ECO:0008006" key="5">
    <source>
        <dbReference type="Google" id="ProtNLM"/>
    </source>
</evidence>
<dbReference type="PANTHER" id="PTHR46339">
    <property type="entry name" value="PROTEIN CBG15282-RELATED"/>
    <property type="match status" value="1"/>
</dbReference>
<dbReference type="SMART" id="SM00289">
    <property type="entry name" value="WR1"/>
    <property type="match status" value="19"/>
</dbReference>
<feature type="signal peptide" evidence="2">
    <location>
        <begin position="1"/>
        <end position="15"/>
    </location>
</feature>
<proteinExistence type="predicted"/>
<dbReference type="EMBL" id="JAVFWL010000002">
    <property type="protein sequence ID" value="KAK6738170.1"/>
    <property type="molecule type" value="Genomic_DNA"/>
</dbReference>
<gene>
    <name evidence="3" type="primary">Necator_chrII.g8133</name>
    <name evidence="3" type="ORF">RB195_020339</name>
</gene>
<dbReference type="PANTHER" id="PTHR46339:SF15">
    <property type="entry name" value="CC DOMAIN-CONTAINING PROTEIN"/>
    <property type="match status" value="1"/>
</dbReference>
<accession>A0ABR1CJQ2</accession>
<evidence type="ECO:0000256" key="1">
    <source>
        <dbReference type="SAM" id="MobiDB-lite"/>
    </source>
</evidence>
<dbReference type="Pfam" id="PF14625">
    <property type="entry name" value="Lustrin_cystein"/>
    <property type="match status" value="14"/>
</dbReference>
<evidence type="ECO:0000313" key="4">
    <source>
        <dbReference type="Proteomes" id="UP001303046"/>
    </source>
</evidence>
<dbReference type="InterPro" id="IPR028150">
    <property type="entry name" value="Lustrin_cystein"/>
</dbReference>
<dbReference type="InterPro" id="IPR006150">
    <property type="entry name" value="Cys_repeat_1"/>
</dbReference>
<organism evidence="3 4">
    <name type="scientific">Necator americanus</name>
    <name type="common">Human hookworm</name>
    <dbReference type="NCBI Taxonomy" id="51031"/>
    <lineage>
        <taxon>Eukaryota</taxon>
        <taxon>Metazoa</taxon>
        <taxon>Ecdysozoa</taxon>
        <taxon>Nematoda</taxon>
        <taxon>Chromadorea</taxon>
        <taxon>Rhabditida</taxon>
        <taxon>Rhabditina</taxon>
        <taxon>Rhabditomorpha</taxon>
        <taxon>Strongyloidea</taxon>
        <taxon>Ancylostomatidae</taxon>
        <taxon>Bunostominae</taxon>
        <taxon>Necator</taxon>
    </lineage>
</organism>
<keyword evidence="4" id="KW-1185">Reference proteome</keyword>
<feature type="region of interest" description="Disordered" evidence="1">
    <location>
        <begin position="713"/>
        <end position="733"/>
    </location>
</feature>
<name>A0ABR1CJQ2_NECAM</name>